<proteinExistence type="predicted"/>
<keyword evidence="2" id="KW-1185">Reference proteome</keyword>
<evidence type="ECO:0000313" key="1">
    <source>
        <dbReference type="EMBL" id="GAJ29963.1"/>
    </source>
</evidence>
<organism evidence="1 2">
    <name type="scientific">Acidomonas methanolica NBRC 104435</name>
    <dbReference type="NCBI Taxonomy" id="1231351"/>
    <lineage>
        <taxon>Bacteria</taxon>
        <taxon>Pseudomonadati</taxon>
        <taxon>Pseudomonadota</taxon>
        <taxon>Alphaproteobacteria</taxon>
        <taxon>Acetobacterales</taxon>
        <taxon>Acetobacteraceae</taxon>
        <taxon>Acidomonas</taxon>
    </lineage>
</organism>
<evidence type="ECO:0000313" key="2">
    <source>
        <dbReference type="Proteomes" id="UP000019760"/>
    </source>
</evidence>
<dbReference type="Proteomes" id="UP000019760">
    <property type="component" value="Unassembled WGS sequence"/>
</dbReference>
<comment type="caution">
    <text evidence="1">The sequence shown here is derived from an EMBL/GenBank/DDBJ whole genome shotgun (WGS) entry which is preliminary data.</text>
</comment>
<sequence>MEFDIVVEEDENFTIGLPCRNVVDDGIVEVMIMMQQAIGQRAISQRILAVAGRIACDNDYIQQIAVGLRCAVQAFEQGREVCSPKSCRNDDGDTCLGNRFERPRWKNGCYSRRGKLPRRRSWQMTQAERDMHDFARR</sequence>
<accession>A0A023D739</accession>
<dbReference type="AlphaFoldDB" id="A0A023D739"/>
<reference evidence="1 2" key="2">
    <citation type="journal article" date="2014" name="FEMS Microbiol. Lett.">
        <title>Draft genomic DNA sequence of the facultatively methylotrophic bacterium Acidomonas methanolica type strain MB58.</title>
        <authorList>
            <person name="Higashiura N."/>
            <person name="Hadano H."/>
            <person name="Hirakawa H."/>
            <person name="Matsutani M."/>
            <person name="Takabe S."/>
            <person name="Matsushita K."/>
            <person name="Azuma Y."/>
        </authorList>
    </citation>
    <scope>NUCLEOTIDE SEQUENCE [LARGE SCALE GENOMIC DNA]</scope>
    <source>
        <strain evidence="1 2">MB58</strain>
    </source>
</reference>
<gene>
    <name evidence="1" type="ORF">Amme_089_004</name>
</gene>
<dbReference type="EMBL" id="BAND01000089">
    <property type="protein sequence ID" value="GAJ29963.1"/>
    <property type="molecule type" value="Genomic_DNA"/>
</dbReference>
<name>A0A023D739_ACIMT</name>
<reference evidence="2" key="1">
    <citation type="journal article" date="2014" name="FEMS Microbiol. Lett.">
        <title>Draft Genomic DNA Sequence of the Facultatively Methylotrophic Bacterium Acidomonas methanolica type strain MB58.</title>
        <authorList>
            <person name="Higashiura N."/>
            <person name="Hadano H."/>
            <person name="Hirakawa H."/>
            <person name="Matsutani M."/>
            <person name="Takabe S."/>
            <person name="Matsushita K."/>
            <person name="Azuma Y."/>
        </authorList>
    </citation>
    <scope>NUCLEOTIDE SEQUENCE [LARGE SCALE GENOMIC DNA]</scope>
    <source>
        <strain evidence="2">MB58</strain>
    </source>
</reference>
<protein>
    <submittedName>
        <fullName evidence="1">Uncharacterized protein</fullName>
    </submittedName>
</protein>